<keyword evidence="1" id="KW-0175">Coiled coil</keyword>
<dbReference type="Proteomes" id="UP001470230">
    <property type="component" value="Unassembled WGS sequence"/>
</dbReference>
<organism evidence="2 3">
    <name type="scientific">Tritrichomonas musculus</name>
    <dbReference type="NCBI Taxonomy" id="1915356"/>
    <lineage>
        <taxon>Eukaryota</taxon>
        <taxon>Metamonada</taxon>
        <taxon>Parabasalia</taxon>
        <taxon>Tritrichomonadida</taxon>
        <taxon>Tritrichomonadidae</taxon>
        <taxon>Tritrichomonas</taxon>
    </lineage>
</organism>
<gene>
    <name evidence="2" type="ORF">M9Y10_027315</name>
</gene>
<accession>A0ABR2H6Q0</accession>
<name>A0ABR2H6Q0_9EUKA</name>
<protein>
    <submittedName>
        <fullName evidence="2">Uncharacterized protein</fullName>
    </submittedName>
</protein>
<evidence type="ECO:0000313" key="2">
    <source>
        <dbReference type="EMBL" id="KAK8841115.1"/>
    </source>
</evidence>
<sequence>MFRNLFGPKFAEYAAFLHTWEDVRNNCKLIIDNDEKAYSKAFNHFVKTQSSNSTPLTTIKENGLAQVKAMQTLFEATKGTSTSLHDLQLMNDKINKTFSELNNLKNAEKKAISAAEAANLNLEKSKLKNAPNEVSKNEQKFAAAQSKSESATKAVEDFQSRYDVETVKYRQEFIQKLLEIISSVVEAKINEINELIPLSQEITAAAAQIQQNEDKANAKLEEALQELEKETIE</sequence>
<feature type="coiled-coil region" evidence="1">
    <location>
        <begin position="206"/>
        <end position="233"/>
    </location>
</feature>
<proteinExistence type="predicted"/>
<reference evidence="2 3" key="1">
    <citation type="submission" date="2024-04" db="EMBL/GenBank/DDBJ databases">
        <title>Tritrichomonas musculus Genome.</title>
        <authorList>
            <person name="Alves-Ferreira E."/>
            <person name="Grigg M."/>
            <person name="Lorenzi H."/>
            <person name="Galac M."/>
        </authorList>
    </citation>
    <scope>NUCLEOTIDE SEQUENCE [LARGE SCALE GENOMIC DNA]</scope>
    <source>
        <strain evidence="2 3">EAF2021</strain>
    </source>
</reference>
<evidence type="ECO:0000313" key="3">
    <source>
        <dbReference type="Proteomes" id="UP001470230"/>
    </source>
</evidence>
<evidence type="ECO:0000256" key="1">
    <source>
        <dbReference type="SAM" id="Coils"/>
    </source>
</evidence>
<keyword evidence="3" id="KW-1185">Reference proteome</keyword>
<comment type="caution">
    <text evidence="2">The sequence shown here is derived from an EMBL/GenBank/DDBJ whole genome shotgun (WGS) entry which is preliminary data.</text>
</comment>
<dbReference type="EMBL" id="JAPFFF010000042">
    <property type="protein sequence ID" value="KAK8841115.1"/>
    <property type="molecule type" value="Genomic_DNA"/>
</dbReference>